<protein>
    <submittedName>
        <fullName evidence="3">NADPH-quinone reductase (Modulator of drug activity B)</fullName>
    </submittedName>
</protein>
<evidence type="ECO:0000313" key="3">
    <source>
        <dbReference type="EMBL" id="SET47106.1"/>
    </source>
</evidence>
<evidence type="ECO:0000256" key="1">
    <source>
        <dbReference type="ARBA" id="ARBA00023002"/>
    </source>
</evidence>
<dbReference type="InterPro" id="IPR003680">
    <property type="entry name" value="Flavodoxin_fold"/>
</dbReference>
<organism evidence="3 4">
    <name type="scientific">Thorsellia anophelis DSM 18579</name>
    <dbReference type="NCBI Taxonomy" id="1123402"/>
    <lineage>
        <taxon>Bacteria</taxon>
        <taxon>Pseudomonadati</taxon>
        <taxon>Pseudomonadota</taxon>
        <taxon>Gammaproteobacteria</taxon>
        <taxon>Enterobacterales</taxon>
        <taxon>Thorselliaceae</taxon>
        <taxon>Thorsellia</taxon>
    </lineage>
</organism>
<gene>
    <name evidence="3" type="ORF">SAMN02583745_02469</name>
</gene>
<keyword evidence="4" id="KW-1185">Reference proteome</keyword>
<dbReference type="Gene3D" id="3.40.50.360">
    <property type="match status" value="1"/>
</dbReference>
<dbReference type="GO" id="GO:0009055">
    <property type="term" value="F:electron transfer activity"/>
    <property type="evidence" value="ECO:0007669"/>
    <property type="project" value="TreeGrafter"/>
</dbReference>
<keyword evidence="1" id="KW-0560">Oxidoreductase</keyword>
<dbReference type="InterPro" id="IPR029039">
    <property type="entry name" value="Flavoprotein-like_sf"/>
</dbReference>
<dbReference type="OrthoDB" id="9798454at2"/>
<dbReference type="PANTHER" id="PTHR47307:SF1">
    <property type="entry name" value="GLUTATHIONE-REGULATED POTASSIUM-EFFLUX SYSTEM ANCILLARY PROTEIN KEFG"/>
    <property type="match status" value="1"/>
</dbReference>
<name>A0A1I0EPC9_9GAMM</name>
<dbReference type="GO" id="GO:0003955">
    <property type="term" value="F:NAD(P)H dehydrogenase (quinone) activity"/>
    <property type="evidence" value="ECO:0007669"/>
    <property type="project" value="TreeGrafter"/>
</dbReference>
<dbReference type="PANTHER" id="PTHR47307">
    <property type="entry name" value="GLUTATHIONE-REGULATED POTASSIUM-EFFLUX SYSTEM ANCILLARY PROTEIN KEFG"/>
    <property type="match status" value="1"/>
</dbReference>
<reference evidence="4" key="1">
    <citation type="submission" date="2016-10" db="EMBL/GenBank/DDBJ databases">
        <authorList>
            <person name="Varghese N."/>
            <person name="Submissions S."/>
        </authorList>
    </citation>
    <scope>NUCLEOTIDE SEQUENCE [LARGE SCALE GENOMIC DNA]</scope>
    <source>
        <strain evidence="4">DSM 18579</strain>
    </source>
</reference>
<dbReference type="RefSeq" id="WP_093321640.1">
    <property type="nucleotide sequence ID" value="NZ_FOHV01000029.1"/>
</dbReference>
<dbReference type="GO" id="GO:0010181">
    <property type="term" value="F:FMN binding"/>
    <property type="evidence" value="ECO:0007669"/>
    <property type="project" value="TreeGrafter"/>
</dbReference>
<evidence type="ECO:0000259" key="2">
    <source>
        <dbReference type="Pfam" id="PF02525"/>
    </source>
</evidence>
<dbReference type="SUPFAM" id="SSF52218">
    <property type="entry name" value="Flavoproteins"/>
    <property type="match status" value="1"/>
</dbReference>
<evidence type="ECO:0000313" key="4">
    <source>
        <dbReference type="Proteomes" id="UP000242642"/>
    </source>
</evidence>
<accession>A0A1I0EPC9</accession>
<dbReference type="InterPro" id="IPR046980">
    <property type="entry name" value="KefG/KefF"/>
</dbReference>
<dbReference type="Pfam" id="PF02525">
    <property type="entry name" value="Flavodoxin_2"/>
    <property type="match status" value="1"/>
</dbReference>
<dbReference type="STRING" id="1123402.SAMN02583745_02469"/>
<dbReference type="Proteomes" id="UP000242642">
    <property type="component" value="Unassembled WGS sequence"/>
</dbReference>
<proteinExistence type="predicted"/>
<dbReference type="AlphaFoldDB" id="A0A1I0EPC9"/>
<sequence>MGSLYIFGHPNLDESFMNKAILETLRLNIRPQDKIWKLSEHQLKDEDTENEITILTPFDIPNIQVEVEKYSSIVLVFPYHWYSVPHILKKFLDQLFTYEWSYSQSGKMALKNKNLYLLTTLGATYEDHMRGGFNHYSVEETLLPFRLGANIGQMNYRQPGIIYGDSTLWGIIWDKIQLEDNDTYLDAQRIRVQNEASSYFKAINDNSLEIIPLTKPAKFE</sequence>
<dbReference type="EMBL" id="FOHV01000029">
    <property type="protein sequence ID" value="SET47106.1"/>
    <property type="molecule type" value="Genomic_DNA"/>
</dbReference>
<feature type="domain" description="Flavodoxin-like fold" evidence="2">
    <location>
        <begin position="4"/>
        <end position="164"/>
    </location>
</feature>